<organism evidence="2 3">
    <name type="scientific">Dissostichus mawsoni</name>
    <name type="common">Antarctic cod</name>
    <dbReference type="NCBI Taxonomy" id="36200"/>
    <lineage>
        <taxon>Eukaryota</taxon>
        <taxon>Metazoa</taxon>
        <taxon>Chordata</taxon>
        <taxon>Craniata</taxon>
        <taxon>Vertebrata</taxon>
        <taxon>Euteleostomi</taxon>
        <taxon>Actinopterygii</taxon>
        <taxon>Neopterygii</taxon>
        <taxon>Teleostei</taxon>
        <taxon>Neoteleostei</taxon>
        <taxon>Acanthomorphata</taxon>
        <taxon>Eupercaria</taxon>
        <taxon>Perciformes</taxon>
        <taxon>Notothenioidei</taxon>
        <taxon>Nototheniidae</taxon>
        <taxon>Dissostichus</taxon>
    </lineage>
</organism>
<evidence type="ECO:0000256" key="1">
    <source>
        <dbReference type="SAM" id="SignalP"/>
    </source>
</evidence>
<dbReference type="EMBL" id="JAAKFY010000024">
    <property type="protein sequence ID" value="KAF3835806.1"/>
    <property type="molecule type" value="Genomic_DNA"/>
</dbReference>
<feature type="signal peptide" evidence="1">
    <location>
        <begin position="1"/>
        <end position="19"/>
    </location>
</feature>
<name>A0A7J5XFG6_DISMA</name>
<comment type="caution">
    <text evidence="2">The sequence shown here is derived from an EMBL/GenBank/DDBJ whole genome shotgun (WGS) entry which is preliminary data.</text>
</comment>
<dbReference type="Proteomes" id="UP000518266">
    <property type="component" value="Unassembled WGS sequence"/>
</dbReference>
<feature type="chain" id="PRO_5029441422" description="Secreted protein" evidence="1">
    <location>
        <begin position="20"/>
        <end position="114"/>
    </location>
</feature>
<dbReference type="OrthoDB" id="8772552at2759"/>
<accession>A0A7J5XFG6</accession>
<protein>
    <recommendedName>
        <fullName evidence="4">Secreted protein</fullName>
    </recommendedName>
</protein>
<evidence type="ECO:0000313" key="3">
    <source>
        <dbReference type="Proteomes" id="UP000518266"/>
    </source>
</evidence>
<proteinExistence type="predicted"/>
<keyword evidence="1" id="KW-0732">Signal</keyword>
<keyword evidence="3" id="KW-1185">Reference proteome</keyword>
<evidence type="ECO:0008006" key="4">
    <source>
        <dbReference type="Google" id="ProtNLM"/>
    </source>
</evidence>
<sequence length="114" mass="13102">MCALLSAFWFRLFLPPSSTRPFTRHLVRASLPAAERTHLRHHVADRSPAHAQISRVYVFDYGMYSADFTGRMPSPLEYFSYNCNFLGILAGPTCSYTIHRLHRGQEVRAQRTVT</sequence>
<dbReference type="AlphaFoldDB" id="A0A7J5XFG6"/>
<gene>
    <name evidence="2" type="ORF">F7725_028364</name>
</gene>
<reference evidence="2 3" key="1">
    <citation type="submission" date="2020-03" db="EMBL/GenBank/DDBJ databases">
        <title>Dissostichus mawsoni Genome sequencing and assembly.</title>
        <authorList>
            <person name="Park H."/>
        </authorList>
    </citation>
    <scope>NUCLEOTIDE SEQUENCE [LARGE SCALE GENOMIC DNA]</scope>
    <source>
        <strain evidence="2">DM0001</strain>
        <tissue evidence="2">Muscle</tissue>
    </source>
</reference>
<evidence type="ECO:0000313" key="2">
    <source>
        <dbReference type="EMBL" id="KAF3835806.1"/>
    </source>
</evidence>